<dbReference type="Proteomes" id="UP000324222">
    <property type="component" value="Unassembled WGS sequence"/>
</dbReference>
<name>A0A5B7DGN3_PORTR</name>
<gene>
    <name evidence="1" type="ORF">E2C01_013280</name>
</gene>
<accession>A0A5B7DGN3</accession>
<comment type="caution">
    <text evidence="1">The sequence shown here is derived from an EMBL/GenBank/DDBJ whole genome shotgun (WGS) entry which is preliminary data.</text>
</comment>
<evidence type="ECO:0000313" key="2">
    <source>
        <dbReference type="Proteomes" id="UP000324222"/>
    </source>
</evidence>
<proteinExistence type="predicted"/>
<dbReference type="EMBL" id="VSRR010000861">
    <property type="protein sequence ID" value="MPC20339.1"/>
    <property type="molecule type" value="Genomic_DNA"/>
</dbReference>
<protein>
    <submittedName>
        <fullName evidence="1">Uncharacterized protein</fullName>
    </submittedName>
</protein>
<sequence>MEHQWVGRPPHANPTLYLHIVRPTPPPPLVCLLTSASAGEQSTCLCVPLYEYIPYCVPNGNWGGVAGRWAVACFQLSKEDELDSLAPLLLLSDELLAVFFIRLSASGRLPSLDCSISSIRSDLLLECPLSPDTDVRLTLSSRDRVEFWLVDGFSSSSSSSSL</sequence>
<organism evidence="1 2">
    <name type="scientific">Portunus trituberculatus</name>
    <name type="common">Swimming crab</name>
    <name type="synonym">Neptunus trituberculatus</name>
    <dbReference type="NCBI Taxonomy" id="210409"/>
    <lineage>
        <taxon>Eukaryota</taxon>
        <taxon>Metazoa</taxon>
        <taxon>Ecdysozoa</taxon>
        <taxon>Arthropoda</taxon>
        <taxon>Crustacea</taxon>
        <taxon>Multicrustacea</taxon>
        <taxon>Malacostraca</taxon>
        <taxon>Eumalacostraca</taxon>
        <taxon>Eucarida</taxon>
        <taxon>Decapoda</taxon>
        <taxon>Pleocyemata</taxon>
        <taxon>Brachyura</taxon>
        <taxon>Eubrachyura</taxon>
        <taxon>Portunoidea</taxon>
        <taxon>Portunidae</taxon>
        <taxon>Portuninae</taxon>
        <taxon>Portunus</taxon>
    </lineage>
</organism>
<dbReference type="AlphaFoldDB" id="A0A5B7DGN3"/>
<reference evidence="1 2" key="1">
    <citation type="submission" date="2019-05" db="EMBL/GenBank/DDBJ databases">
        <title>Another draft genome of Portunus trituberculatus and its Hox gene families provides insights of decapod evolution.</title>
        <authorList>
            <person name="Jeong J.-H."/>
            <person name="Song I."/>
            <person name="Kim S."/>
            <person name="Choi T."/>
            <person name="Kim D."/>
            <person name="Ryu S."/>
            <person name="Kim W."/>
        </authorList>
    </citation>
    <scope>NUCLEOTIDE SEQUENCE [LARGE SCALE GENOMIC DNA]</scope>
    <source>
        <tissue evidence="1">Muscle</tissue>
    </source>
</reference>
<evidence type="ECO:0000313" key="1">
    <source>
        <dbReference type="EMBL" id="MPC20339.1"/>
    </source>
</evidence>
<keyword evidence="2" id="KW-1185">Reference proteome</keyword>